<name>A0A4R0RP74_9APHY</name>
<dbReference type="Proteomes" id="UP000292702">
    <property type="component" value="Unassembled WGS sequence"/>
</dbReference>
<feature type="region of interest" description="Disordered" evidence="1">
    <location>
        <begin position="48"/>
        <end position="69"/>
    </location>
</feature>
<feature type="region of interest" description="Disordered" evidence="1">
    <location>
        <begin position="84"/>
        <end position="108"/>
    </location>
</feature>
<organism evidence="2 3">
    <name type="scientific">Steccherinum ochraceum</name>
    <dbReference type="NCBI Taxonomy" id="92696"/>
    <lineage>
        <taxon>Eukaryota</taxon>
        <taxon>Fungi</taxon>
        <taxon>Dikarya</taxon>
        <taxon>Basidiomycota</taxon>
        <taxon>Agaricomycotina</taxon>
        <taxon>Agaricomycetes</taxon>
        <taxon>Polyporales</taxon>
        <taxon>Steccherinaceae</taxon>
        <taxon>Steccherinum</taxon>
    </lineage>
</organism>
<dbReference type="EMBL" id="RWJN01000053">
    <property type="protein sequence ID" value="TCD68972.1"/>
    <property type="molecule type" value="Genomic_DNA"/>
</dbReference>
<dbReference type="AlphaFoldDB" id="A0A4R0RP74"/>
<comment type="caution">
    <text evidence="2">The sequence shown here is derived from an EMBL/GenBank/DDBJ whole genome shotgun (WGS) entry which is preliminary data.</text>
</comment>
<reference evidence="2 3" key="1">
    <citation type="submission" date="2018-11" db="EMBL/GenBank/DDBJ databases">
        <title>Genome assembly of Steccherinum ochraceum LE-BIN_3174, the white-rot fungus of the Steccherinaceae family (The Residual Polyporoid clade, Polyporales, Basidiomycota).</title>
        <authorList>
            <person name="Fedorova T.V."/>
            <person name="Glazunova O.A."/>
            <person name="Landesman E.O."/>
            <person name="Moiseenko K.V."/>
            <person name="Psurtseva N.V."/>
            <person name="Savinova O.S."/>
            <person name="Shakhova N.V."/>
            <person name="Tyazhelova T.V."/>
            <person name="Vasina D.V."/>
        </authorList>
    </citation>
    <scope>NUCLEOTIDE SEQUENCE [LARGE SCALE GENOMIC DNA]</scope>
    <source>
        <strain evidence="2 3">LE-BIN_3174</strain>
    </source>
</reference>
<protein>
    <submittedName>
        <fullName evidence="2">Uncharacterized protein</fullName>
    </submittedName>
</protein>
<evidence type="ECO:0000313" key="2">
    <source>
        <dbReference type="EMBL" id="TCD68972.1"/>
    </source>
</evidence>
<sequence length="108" mass="12343">MPSLKAEVDASTKPPTGFQRLYRTWDLDPDILPVSIHLTFAALRDEVAQGEQHQNGRGDDDRDQARKRVEKRYALLLRPNYAEYSGPRHRDLPVPVHDCNRGQYGSNS</sequence>
<gene>
    <name evidence="2" type="ORF">EIP91_009362</name>
</gene>
<evidence type="ECO:0000313" key="3">
    <source>
        <dbReference type="Proteomes" id="UP000292702"/>
    </source>
</evidence>
<feature type="compositionally biased region" description="Basic and acidic residues" evidence="1">
    <location>
        <begin position="54"/>
        <end position="69"/>
    </location>
</feature>
<accession>A0A4R0RP74</accession>
<evidence type="ECO:0000256" key="1">
    <source>
        <dbReference type="SAM" id="MobiDB-lite"/>
    </source>
</evidence>
<keyword evidence="3" id="KW-1185">Reference proteome</keyword>
<proteinExistence type="predicted"/>